<dbReference type="Gramene" id="BGIOSGA010044-TA">
    <property type="protein sequence ID" value="BGIOSGA010044-PA"/>
    <property type="gene ID" value="BGIOSGA010044"/>
</dbReference>
<dbReference type="EMBL" id="CM000128">
    <property type="protein sequence ID" value="EEC75944.1"/>
    <property type="molecule type" value="Genomic_DNA"/>
</dbReference>
<keyword evidence="3" id="KW-1185">Reference proteome</keyword>
<reference evidence="2 3" key="1">
    <citation type="journal article" date="2005" name="PLoS Biol.">
        <title>The genomes of Oryza sativa: a history of duplications.</title>
        <authorList>
            <person name="Yu J."/>
            <person name="Wang J."/>
            <person name="Lin W."/>
            <person name="Li S."/>
            <person name="Li H."/>
            <person name="Zhou J."/>
            <person name="Ni P."/>
            <person name="Dong W."/>
            <person name="Hu S."/>
            <person name="Zeng C."/>
            <person name="Zhang J."/>
            <person name="Zhang Y."/>
            <person name="Li R."/>
            <person name="Xu Z."/>
            <person name="Li S."/>
            <person name="Li X."/>
            <person name="Zheng H."/>
            <person name="Cong L."/>
            <person name="Lin L."/>
            <person name="Yin J."/>
            <person name="Geng J."/>
            <person name="Li G."/>
            <person name="Shi J."/>
            <person name="Liu J."/>
            <person name="Lv H."/>
            <person name="Li J."/>
            <person name="Wang J."/>
            <person name="Deng Y."/>
            <person name="Ran L."/>
            <person name="Shi X."/>
            <person name="Wang X."/>
            <person name="Wu Q."/>
            <person name="Li C."/>
            <person name="Ren X."/>
            <person name="Wang J."/>
            <person name="Wang X."/>
            <person name="Li D."/>
            <person name="Liu D."/>
            <person name="Zhang X."/>
            <person name="Ji Z."/>
            <person name="Zhao W."/>
            <person name="Sun Y."/>
            <person name="Zhang Z."/>
            <person name="Bao J."/>
            <person name="Han Y."/>
            <person name="Dong L."/>
            <person name="Ji J."/>
            <person name="Chen P."/>
            <person name="Wu S."/>
            <person name="Liu J."/>
            <person name="Xiao Y."/>
            <person name="Bu D."/>
            <person name="Tan J."/>
            <person name="Yang L."/>
            <person name="Ye C."/>
            <person name="Zhang J."/>
            <person name="Xu J."/>
            <person name="Zhou Y."/>
            <person name="Yu Y."/>
            <person name="Zhang B."/>
            <person name="Zhuang S."/>
            <person name="Wei H."/>
            <person name="Liu B."/>
            <person name="Lei M."/>
            <person name="Yu H."/>
            <person name="Li Y."/>
            <person name="Xu H."/>
            <person name="Wei S."/>
            <person name="He X."/>
            <person name="Fang L."/>
            <person name="Zhang Z."/>
            <person name="Zhang Y."/>
            <person name="Huang X."/>
            <person name="Su Z."/>
            <person name="Tong W."/>
            <person name="Li J."/>
            <person name="Tong Z."/>
            <person name="Li S."/>
            <person name="Ye J."/>
            <person name="Wang L."/>
            <person name="Fang L."/>
            <person name="Lei T."/>
            <person name="Chen C."/>
            <person name="Chen H."/>
            <person name="Xu Z."/>
            <person name="Li H."/>
            <person name="Huang H."/>
            <person name="Zhang F."/>
            <person name="Xu H."/>
            <person name="Li N."/>
            <person name="Zhao C."/>
            <person name="Li S."/>
            <person name="Dong L."/>
            <person name="Huang Y."/>
            <person name="Li L."/>
            <person name="Xi Y."/>
            <person name="Qi Q."/>
            <person name="Li W."/>
            <person name="Zhang B."/>
            <person name="Hu W."/>
            <person name="Zhang Y."/>
            <person name="Tian X."/>
            <person name="Jiao Y."/>
            <person name="Liang X."/>
            <person name="Jin J."/>
            <person name="Gao L."/>
            <person name="Zheng W."/>
            <person name="Hao B."/>
            <person name="Liu S."/>
            <person name="Wang W."/>
            <person name="Yuan L."/>
            <person name="Cao M."/>
            <person name="McDermott J."/>
            <person name="Samudrala R."/>
            <person name="Wang J."/>
            <person name="Wong G.K."/>
            <person name="Yang H."/>
        </authorList>
    </citation>
    <scope>NUCLEOTIDE SEQUENCE [LARGE SCALE GENOMIC DNA]</scope>
    <source>
        <strain evidence="3">cv. 93-11</strain>
    </source>
</reference>
<evidence type="ECO:0000313" key="2">
    <source>
        <dbReference type="EMBL" id="EEC75944.1"/>
    </source>
</evidence>
<dbReference type="PROSITE" id="PS50822">
    <property type="entry name" value="PIWI"/>
    <property type="match status" value="1"/>
</dbReference>
<dbReference type="HOGENOM" id="CLU_1910129_0_0_1"/>
<dbReference type="SUPFAM" id="SSF53098">
    <property type="entry name" value="Ribonuclease H-like"/>
    <property type="match status" value="1"/>
</dbReference>
<evidence type="ECO:0000259" key="1">
    <source>
        <dbReference type="PROSITE" id="PS50822"/>
    </source>
</evidence>
<dbReference type="InterPro" id="IPR003165">
    <property type="entry name" value="Piwi"/>
</dbReference>
<dbReference type="GO" id="GO:0003676">
    <property type="term" value="F:nucleic acid binding"/>
    <property type="evidence" value="ECO:0007669"/>
    <property type="project" value="InterPro"/>
</dbReference>
<evidence type="ECO:0000313" key="3">
    <source>
        <dbReference type="Proteomes" id="UP000007015"/>
    </source>
</evidence>
<dbReference type="Gene3D" id="3.30.420.10">
    <property type="entry name" value="Ribonuclease H-like superfamily/Ribonuclease H"/>
    <property type="match status" value="1"/>
</dbReference>
<name>B8APJ4_ORYSI</name>
<gene>
    <name evidence="2" type="ORF">OsI_13042</name>
</gene>
<dbReference type="PANTHER" id="PTHR22891">
    <property type="entry name" value="EUKARYOTIC TRANSLATION INITIATION FACTOR 2C"/>
    <property type="match status" value="1"/>
</dbReference>
<dbReference type="Pfam" id="PF02171">
    <property type="entry name" value="Piwi"/>
    <property type="match status" value="1"/>
</dbReference>
<sequence length="133" mass="15391">MDWPEVSKYKCSVSSQSHREEIIADLFTEACASIEEGYLPPVTFVVVQKRHHTRLFPEDHHARDQMDRSRNILPGTVVDTKICHPSEFDFYLCSHSGIQEWKNRGIGKTQDSDKNVGVKQRIEKYRKNIGMTV</sequence>
<dbReference type="InterPro" id="IPR012337">
    <property type="entry name" value="RNaseH-like_sf"/>
</dbReference>
<dbReference type="InterPro" id="IPR036397">
    <property type="entry name" value="RNaseH_sf"/>
</dbReference>
<protein>
    <recommendedName>
        <fullName evidence="1">Piwi domain-containing protein</fullName>
    </recommendedName>
</protein>
<accession>B8APJ4</accession>
<dbReference type="Proteomes" id="UP000007015">
    <property type="component" value="Chromosome 3"/>
</dbReference>
<dbReference type="STRING" id="39946.B8APJ4"/>
<dbReference type="AlphaFoldDB" id="B8APJ4"/>
<feature type="domain" description="Piwi" evidence="1">
    <location>
        <begin position="27"/>
        <end position="97"/>
    </location>
</feature>
<proteinExistence type="predicted"/>
<organism evidence="2 3">
    <name type="scientific">Oryza sativa subsp. indica</name>
    <name type="common">Rice</name>
    <dbReference type="NCBI Taxonomy" id="39946"/>
    <lineage>
        <taxon>Eukaryota</taxon>
        <taxon>Viridiplantae</taxon>
        <taxon>Streptophyta</taxon>
        <taxon>Embryophyta</taxon>
        <taxon>Tracheophyta</taxon>
        <taxon>Spermatophyta</taxon>
        <taxon>Magnoliopsida</taxon>
        <taxon>Liliopsida</taxon>
        <taxon>Poales</taxon>
        <taxon>Poaceae</taxon>
        <taxon>BOP clade</taxon>
        <taxon>Oryzoideae</taxon>
        <taxon>Oryzeae</taxon>
        <taxon>Oryzinae</taxon>
        <taxon>Oryza</taxon>
        <taxon>Oryza sativa</taxon>
    </lineage>
</organism>